<dbReference type="AlphaFoldDB" id="A0A6G1HHM6"/>
<feature type="transmembrane region" description="Helical" evidence="12">
    <location>
        <begin position="310"/>
        <end position="327"/>
    </location>
</feature>
<comment type="subcellular location">
    <subcellularLocation>
        <location evidence="1 12">Endoplasmic reticulum membrane</location>
        <topology evidence="1 12">Multi-pass membrane protein</topology>
    </subcellularLocation>
</comment>
<organism evidence="14 15">
    <name type="scientific">Aulographum hederae CBS 113979</name>
    <dbReference type="NCBI Taxonomy" id="1176131"/>
    <lineage>
        <taxon>Eukaryota</taxon>
        <taxon>Fungi</taxon>
        <taxon>Dikarya</taxon>
        <taxon>Ascomycota</taxon>
        <taxon>Pezizomycotina</taxon>
        <taxon>Dothideomycetes</taxon>
        <taxon>Pleosporomycetidae</taxon>
        <taxon>Aulographales</taxon>
        <taxon>Aulographaceae</taxon>
    </lineage>
</organism>
<feature type="chain" id="PRO_5026119515" description="Mannosyltransferase" evidence="13">
    <location>
        <begin position="23"/>
        <end position="572"/>
    </location>
</feature>
<evidence type="ECO:0000256" key="3">
    <source>
        <dbReference type="ARBA" id="ARBA00007063"/>
    </source>
</evidence>
<evidence type="ECO:0000256" key="13">
    <source>
        <dbReference type="SAM" id="SignalP"/>
    </source>
</evidence>
<evidence type="ECO:0000256" key="8">
    <source>
        <dbReference type="ARBA" id="ARBA00022989"/>
    </source>
</evidence>
<evidence type="ECO:0000256" key="11">
    <source>
        <dbReference type="ARBA" id="ARBA00048899"/>
    </source>
</evidence>
<evidence type="ECO:0000256" key="4">
    <source>
        <dbReference type="ARBA" id="ARBA00022676"/>
    </source>
</evidence>
<protein>
    <recommendedName>
        <fullName evidence="12">Mannosyltransferase</fullName>
        <ecNumber evidence="12">2.4.1.-</ecNumber>
    </recommendedName>
</protein>
<keyword evidence="13" id="KW-0732">Signal</keyword>
<dbReference type="PANTHER" id="PTHR22760:SF1">
    <property type="entry name" value="DOL-P-MAN:MAN(7)GLCNAC(2)-PP-DOL ALPHA-1,6-MANNOSYLTRANSFERASE"/>
    <property type="match status" value="1"/>
</dbReference>
<evidence type="ECO:0000256" key="6">
    <source>
        <dbReference type="ARBA" id="ARBA00022692"/>
    </source>
</evidence>
<evidence type="ECO:0000256" key="7">
    <source>
        <dbReference type="ARBA" id="ARBA00022824"/>
    </source>
</evidence>
<dbReference type="EC" id="2.4.1.-" evidence="12"/>
<keyword evidence="5 14" id="KW-0808">Transferase</keyword>
<dbReference type="GO" id="GO:0005789">
    <property type="term" value="C:endoplasmic reticulum membrane"/>
    <property type="evidence" value="ECO:0007669"/>
    <property type="project" value="UniProtKB-SubCell"/>
</dbReference>
<feature type="transmembrane region" description="Helical" evidence="12">
    <location>
        <begin position="361"/>
        <end position="390"/>
    </location>
</feature>
<dbReference type="OrthoDB" id="19039at2759"/>
<dbReference type="GO" id="GO:0006487">
    <property type="term" value="P:protein N-linked glycosylation"/>
    <property type="evidence" value="ECO:0007669"/>
    <property type="project" value="TreeGrafter"/>
</dbReference>
<dbReference type="GO" id="GO:0052917">
    <property type="term" value="F:dol-P-Man:Man(7)GlcNAc(2)-PP-Dol alpha-1,6-mannosyltransferase activity"/>
    <property type="evidence" value="ECO:0007669"/>
    <property type="project" value="UniProtKB-EC"/>
</dbReference>
<keyword evidence="7 12" id="KW-0256">Endoplasmic reticulum</keyword>
<evidence type="ECO:0000256" key="10">
    <source>
        <dbReference type="ARBA" id="ARBA00044721"/>
    </source>
</evidence>
<dbReference type="InterPro" id="IPR005599">
    <property type="entry name" value="GPI_mannosylTrfase"/>
</dbReference>
<name>A0A6G1HHM6_9PEZI</name>
<evidence type="ECO:0000256" key="5">
    <source>
        <dbReference type="ARBA" id="ARBA00022679"/>
    </source>
</evidence>
<evidence type="ECO:0000256" key="12">
    <source>
        <dbReference type="RuleBase" id="RU363075"/>
    </source>
</evidence>
<keyword evidence="4 12" id="KW-0328">Glycosyltransferase</keyword>
<feature type="transmembrane region" description="Helical" evidence="12">
    <location>
        <begin position="287"/>
        <end position="304"/>
    </location>
</feature>
<sequence length="572" mass="63955">MALSNSLLALVIPALILVHVYVAPFTKVEESFNIQATHDILTYGVPPWNATQFLSEHYDHFTFPGAVPRTFVGALILAGLSRPFIAFFDGLLERQMLVRAILGLINAVSLHFFARSVSQTFGPVARNCYILLQASQFHVIYYASRTIPNSYAFCLTTLALRALLLSTTHFPVRSPRRQQRLCLYFLTLATIIFRSEIAILVMATALLILWTSPEPIFYTIGETIFPAGLVGSIIGIALTMIIDSHFWDLPNHWPEARAFFFNTIQGHSSDWGTSPWHYYVTSALPRLLLNPFFLLYTAVALGNPSTRKRSMVLMTPLIAFIVLFSVLPHKETRFIIYTVPGFTAVASVGASWAWVRRAKSWGYRLLSATVLLTIPASFAISCLLLVLSSVNYPGGEALMRLHSLAATQGQGNTTTVVRVHLDDLTCQTGATRWLQKPNWIYDKTEDKTLLRTPIFWQQFDYVLAESPELVIGKFEILDTIFAYGGIVVLRRGQEPAVRALNGTDLEGSSGVVRAMRQFDRMAEVRKVENLVREKVSKGVWGEIKIVPKIYILKRQPPSVDVDIAAEVEAGVI</sequence>
<evidence type="ECO:0000313" key="14">
    <source>
        <dbReference type="EMBL" id="KAF1992584.1"/>
    </source>
</evidence>
<feature type="transmembrane region" description="Helical" evidence="12">
    <location>
        <begin position="66"/>
        <end position="85"/>
    </location>
</feature>
<dbReference type="PANTHER" id="PTHR22760">
    <property type="entry name" value="GLYCOSYLTRANSFERASE"/>
    <property type="match status" value="1"/>
</dbReference>
<keyword evidence="6 12" id="KW-0812">Transmembrane</keyword>
<evidence type="ECO:0000256" key="1">
    <source>
        <dbReference type="ARBA" id="ARBA00004477"/>
    </source>
</evidence>
<accession>A0A6G1HHM6</accession>
<feature type="signal peptide" evidence="13">
    <location>
        <begin position="1"/>
        <end position="22"/>
    </location>
</feature>
<keyword evidence="9 12" id="KW-0472">Membrane</keyword>
<comment type="catalytic activity">
    <reaction evidence="11">
        <text>an alpha-D-Man-(1-&gt;2)-alpha-D-Man-(1-&gt;2)-alpha-D-Man-(1-&gt;3)-[alpha-D-Man-(1-&gt;2)-alpha-D-Man-(1-&gt;3)-alpha-D-Man-(1-&gt;6)]-beta-D-Man-(1-&gt;4)-beta-D-GlcNAc-(1-&gt;4)-alpha-D-GlcNAc-diphospho-di-trans,poly-cis-dolichol + a di-trans,poly-cis-dolichyl beta-D-mannosyl phosphate = an alpha-D-Man-(1-&gt;2)-alpha-D-Man-(1-&gt;2)-alpha-D-Man-(1-&gt;3)-[alpha-D-Man-(1-&gt;2)-alpha-D-Man-(1-&gt;3)-[alpha-D-Man-(1-&gt;6)]-alpha-D-Man-(1-&gt;6)]-beta-D-Man-(1-&gt;4)-beta-D-GlcNAc-(1-&gt;4)-alpha-D-GlcNAc-diphospho-di-trans,poly-cis-dolichol + a di-trans,poly-cis-dolichyl phosphate + H(+)</text>
        <dbReference type="Rhea" id="RHEA:29535"/>
        <dbReference type="Rhea" id="RHEA-COMP:19498"/>
        <dbReference type="Rhea" id="RHEA-COMP:19501"/>
        <dbReference type="Rhea" id="RHEA-COMP:19518"/>
        <dbReference type="Rhea" id="RHEA-COMP:19519"/>
        <dbReference type="ChEBI" id="CHEBI:15378"/>
        <dbReference type="ChEBI" id="CHEBI:57683"/>
        <dbReference type="ChEBI" id="CHEBI:58211"/>
        <dbReference type="ChEBI" id="CHEBI:132517"/>
        <dbReference type="ChEBI" id="CHEBI:132519"/>
        <dbReference type="EC" id="2.4.1.260"/>
    </reaction>
    <physiologicalReaction direction="left-to-right" evidence="11">
        <dbReference type="Rhea" id="RHEA:29536"/>
    </physiologicalReaction>
</comment>
<evidence type="ECO:0000313" key="15">
    <source>
        <dbReference type="Proteomes" id="UP000800041"/>
    </source>
</evidence>
<feature type="transmembrane region" description="Helical" evidence="12">
    <location>
        <begin position="150"/>
        <end position="170"/>
    </location>
</feature>
<feature type="transmembrane region" description="Helical" evidence="12">
    <location>
        <begin position="216"/>
        <end position="242"/>
    </location>
</feature>
<proteinExistence type="inferred from homology"/>
<feature type="transmembrane region" description="Helical" evidence="12">
    <location>
        <begin position="334"/>
        <end position="355"/>
    </location>
</feature>
<keyword evidence="15" id="KW-1185">Reference proteome</keyword>
<dbReference type="Proteomes" id="UP000800041">
    <property type="component" value="Unassembled WGS sequence"/>
</dbReference>
<evidence type="ECO:0000256" key="2">
    <source>
        <dbReference type="ARBA" id="ARBA00004922"/>
    </source>
</evidence>
<evidence type="ECO:0000256" key="9">
    <source>
        <dbReference type="ARBA" id="ARBA00023136"/>
    </source>
</evidence>
<keyword evidence="8 12" id="KW-1133">Transmembrane helix</keyword>
<comment type="function">
    <text evidence="10">Mannosyltransferase that operates in the biosynthetic pathway of dolichol-linked oligosaccharides, the glycan precursors employed in protein asparagine (N)-glycosylation. The assembly of dolichol-linked oligosaccharides begins on the cytosolic side of the endoplasmic reticulum membrane and finishes in its lumen. The sequential addition of sugars to dolichol pyrophosphate produces dolichol-linked oligosaccharides containing fourteen sugars, including two GlcNAcs, nine mannoses and three glucoses. Once assembled, the oligosaccharide is transferred from the lipid to nascent proteins by oligosaccharyltransferases. In the lumen of the endoplasmic reticulum, adds the eighth mannose residue in an alpha-1,6 linkage onto Man(7)GlcNAc(2)-PP-dolichol to produce Man(8)GlcNAc(2)-PP-dolichol.</text>
</comment>
<comment type="similarity">
    <text evidence="3 12">Belongs to the glycosyltransferase 22 family.</text>
</comment>
<dbReference type="UniPathway" id="UPA00378"/>
<comment type="pathway">
    <text evidence="2">Protein modification; protein glycosylation.</text>
</comment>
<gene>
    <name evidence="14" type="ORF">K402DRAFT_366913</name>
</gene>
<dbReference type="Pfam" id="PF03901">
    <property type="entry name" value="Glyco_transf_22"/>
    <property type="match status" value="1"/>
</dbReference>
<dbReference type="EMBL" id="ML977137">
    <property type="protein sequence ID" value="KAF1992584.1"/>
    <property type="molecule type" value="Genomic_DNA"/>
</dbReference>
<reference evidence="14" key="1">
    <citation type="journal article" date="2020" name="Stud. Mycol.">
        <title>101 Dothideomycetes genomes: a test case for predicting lifestyles and emergence of pathogens.</title>
        <authorList>
            <person name="Haridas S."/>
            <person name="Albert R."/>
            <person name="Binder M."/>
            <person name="Bloem J."/>
            <person name="Labutti K."/>
            <person name="Salamov A."/>
            <person name="Andreopoulos B."/>
            <person name="Baker S."/>
            <person name="Barry K."/>
            <person name="Bills G."/>
            <person name="Bluhm B."/>
            <person name="Cannon C."/>
            <person name="Castanera R."/>
            <person name="Culley D."/>
            <person name="Daum C."/>
            <person name="Ezra D."/>
            <person name="Gonzalez J."/>
            <person name="Henrissat B."/>
            <person name="Kuo A."/>
            <person name="Liang C."/>
            <person name="Lipzen A."/>
            <person name="Lutzoni F."/>
            <person name="Magnuson J."/>
            <person name="Mondo S."/>
            <person name="Nolan M."/>
            <person name="Ohm R."/>
            <person name="Pangilinan J."/>
            <person name="Park H.-J."/>
            <person name="Ramirez L."/>
            <person name="Alfaro M."/>
            <person name="Sun H."/>
            <person name="Tritt A."/>
            <person name="Yoshinaga Y."/>
            <person name="Zwiers L.-H."/>
            <person name="Turgeon B."/>
            <person name="Goodwin S."/>
            <person name="Spatafora J."/>
            <person name="Crous P."/>
            <person name="Grigoriev I."/>
        </authorList>
    </citation>
    <scope>NUCLEOTIDE SEQUENCE</scope>
    <source>
        <strain evidence="14">CBS 113979</strain>
    </source>
</reference>
<feature type="transmembrane region" description="Helical" evidence="12">
    <location>
        <begin position="182"/>
        <end position="210"/>
    </location>
</feature>